<accession>A0ABN6DTK8</accession>
<protein>
    <submittedName>
        <fullName evidence="1">Uncharacterized protein</fullName>
    </submittedName>
</protein>
<sequence>MEQPGSPHNDAIPFAVRDCALITIATGIKAQNLREFRDGLQRVPAGSIYHHFWGRLLRPQFDEPEYNSDFASWTYHGLHEKRLAEQLSVISPTDFDDLEALRQELIEIVEQRLEESELVPWARADQQFHFLHSQIVVFDSGLHFRTPEGLVPYLPSLSTGSIYYHFIDARKRTAQRCDDFSAWLEGFGAAYQPLVGQLRSVDPYFSSLKEIRQILSEVFQEYFEVRA</sequence>
<dbReference type="RefSeq" id="WP_221250546.1">
    <property type="nucleotide sequence ID" value="NZ_AP024355.1"/>
</dbReference>
<dbReference type="Pfam" id="PF19027">
    <property type="entry name" value="DUF5752"/>
    <property type="match status" value="1"/>
</dbReference>
<organism evidence="1 2">
    <name type="scientific">Desulfuromonas versatilis</name>
    <dbReference type="NCBI Taxonomy" id="2802975"/>
    <lineage>
        <taxon>Bacteria</taxon>
        <taxon>Pseudomonadati</taxon>
        <taxon>Thermodesulfobacteriota</taxon>
        <taxon>Desulfuromonadia</taxon>
        <taxon>Desulfuromonadales</taxon>
        <taxon>Desulfuromonadaceae</taxon>
        <taxon>Desulfuromonas</taxon>
    </lineage>
</organism>
<dbReference type="EMBL" id="AP024355">
    <property type="protein sequence ID" value="BCR03067.1"/>
    <property type="molecule type" value="Genomic_DNA"/>
</dbReference>
<keyword evidence="2" id="KW-1185">Reference proteome</keyword>
<dbReference type="InterPro" id="IPR044036">
    <property type="entry name" value="DUF5752"/>
</dbReference>
<reference evidence="1 2" key="1">
    <citation type="journal article" date="2016" name="C (Basel)">
        <title>Selective Growth of and Electricity Production by Marine Exoelectrogenic Bacteria in Self-Aggregated Hydrogel of Microbially Reduced Graphene Oxide.</title>
        <authorList>
            <person name="Yoshida N."/>
            <person name="Goto Y."/>
            <person name="Miyata Y."/>
        </authorList>
    </citation>
    <scope>NUCLEOTIDE SEQUENCE [LARGE SCALE GENOMIC DNA]</scope>
    <source>
        <strain evidence="1 2">NIT-T3</strain>
    </source>
</reference>
<gene>
    <name evidence="1" type="ORF">DESUT3_01360</name>
</gene>
<proteinExistence type="predicted"/>
<name>A0ABN6DTK8_9BACT</name>
<dbReference type="Proteomes" id="UP001319827">
    <property type="component" value="Chromosome"/>
</dbReference>
<reference evidence="1 2" key="2">
    <citation type="journal article" date="2021" name="Int. J. Syst. Evol. Microbiol.">
        <title>Isolation and Polyphasic Characterization of Desulfuromonas versatilis sp. Nov., an Electrogenic Bacteria Capable of Versatile Metabolism Isolated from a Graphene Oxide-Reducing Enrichment Culture.</title>
        <authorList>
            <person name="Xie L."/>
            <person name="Yoshida N."/>
            <person name="Ishii S."/>
            <person name="Meng L."/>
        </authorList>
    </citation>
    <scope>NUCLEOTIDE SEQUENCE [LARGE SCALE GENOMIC DNA]</scope>
    <source>
        <strain evidence="1 2">NIT-T3</strain>
    </source>
</reference>
<evidence type="ECO:0000313" key="1">
    <source>
        <dbReference type="EMBL" id="BCR03067.1"/>
    </source>
</evidence>
<evidence type="ECO:0000313" key="2">
    <source>
        <dbReference type="Proteomes" id="UP001319827"/>
    </source>
</evidence>